<evidence type="ECO:0000313" key="1">
    <source>
        <dbReference type="EMBL" id="KKM61451.1"/>
    </source>
</evidence>
<protein>
    <submittedName>
        <fullName evidence="1">Uncharacterized protein</fullName>
    </submittedName>
</protein>
<proteinExistence type="predicted"/>
<dbReference type="EMBL" id="LAZR01011481">
    <property type="protein sequence ID" value="KKM61451.1"/>
    <property type="molecule type" value="Genomic_DNA"/>
</dbReference>
<organism evidence="1">
    <name type="scientific">marine sediment metagenome</name>
    <dbReference type="NCBI Taxonomy" id="412755"/>
    <lineage>
        <taxon>unclassified sequences</taxon>
        <taxon>metagenomes</taxon>
        <taxon>ecological metagenomes</taxon>
    </lineage>
</organism>
<gene>
    <name evidence="1" type="ORF">LCGC14_1531570</name>
</gene>
<dbReference type="AlphaFoldDB" id="A0A0F9JGK0"/>
<comment type="caution">
    <text evidence="1">The sequence shown here is derived from an EMBL/GenBank/DDBJ whole genome shotgun (WGS) entry which is preliminary data.</text>
</comment>
<reference evidence="1" key="1">
    <citation type="journal article" date="2015" name="Nature">
        <title>Complex archaea that bridge the gap between prokaryotes and eukaryotes.</title>
        <authorList>
            <person name="Spang A."/>
            <person name="Saw J.H."/>
            <person name="Jorgensen S.L."/>
            <person name="Zaremba-Niedzwiedzka K."/>
            <person name="Martijn J."/>
            <person name="Lind A.E."/>
            <person name="van Eijk R."/>
            <person name="Schleper C."/>
            <person name="Guy L."/>
            <person name="Ettema T.J."/>
        </authorList>
    </citation>
    <scope>NUCLEOTIDE SEQUENCE</scope>
</reference>
<name>A0A0F9JGK0_9ZZZZ</name>
<accession>A0A0F9JGK0</accession>
<sequence length="245" mass="28378">MLSALVSHSQTLDLGKPDPLVIAARAGKIGKAAPMNWRLIIEGENKEFHIELSPSIRSAQGRQSQQWSKHSVAEVAADALIGMYERNWYTLQLAIGVGGVVRPLVAARLTRIAYRMQNSERIWRKTVHRNQFPCGHFPAADYVPDLVELTIRELESPFVYKTHRAKWEWFGLSERHWHGAMSRPFNQVSVHIWSWYYAGIGHIQNRIRQRVQHRGTVERRRRTGQRGFRHNTFTCFSHVVSMVYL</sequence>